<name>A0ABQ4ZGG4_9ASTR</name>
<dbReference type="EMBL" id="BQNB010011338">
    <property type="protein sequence ID" value="GJS89279.1"/>
    <property type="molecule type" value="Genomic_DNA"/>
</dbReference>
<protein>
    <recommendedName>
        <fullName evidence="3">Reverse transcriptase</fullName>
    </recommendedName>
</protein>
<accession>A0ABQ4ZGG4</accession>
<dbReference type="Proteomes" id="UP001151760">
    <property type="component" value="Unassembled WGS sequence"/>
</dbReference>
<sequence length="285" mass="31903">MRELEDLEKLKSMDLVQKSRVKWEVEGDKNSKFFHGLINSRRKSQMVQGIMLDGVWNSDPKDIKSAFLDFHEDKFSCHDSPISFPLMLPAHRLSITDQNFLESMVSMDEIKAAVWDCGSQKAPRLDGSNPAFITLIPKVSNPLFIKEYRHVSIIGIHYKIVAKILANRLSKGLHMALNDGLATNMFHDVKVGSPVRVSSNKVEIMASYTGSNMSRITNWKPLIDRFKARLSSWKANLLSIGGLLTLIKVVLGSLGNYYLSVLGSLYCPRVASDASLLFGLGFGVR</sequence>
<evidence type="ECO:0008006" key="3">
    <source>
        <dbReference type="Google" id="ProtNLM"/>
    </source>
</evidence>
<proteinExistence type="predicted"/>
<dbReference type="PANTHER" id="PTHR33116:SF78">
    <property type="entry name" value="OS12G0587133 PROTEIN"/>
    <property type="match status" value="1"/>
</dbReference>
<evidence type="ECO:0000313" key="1">
    <source>
        <dbReference type="EMBL" id="GJS89279.1"/>
    </source>
</evidence>
<keyword evidence="2" id="KW-1185">Reference proteome</keyword>
<evidence type="ECO:0000313" key="2">
    <source>
        <dbReference type="Proteomes" id="UP001151760"/>
    </source>
</evidence>
<organism evidence="1 2">
    <name type="scientific">Tanacetum coccineum</name>
    <dbReference type="NCBI Taxonomy" id="301880"/>
    <lineage>
        <taxon>Eukaryota</taxon>
        <taxon>Viridiplantae</taxon>
        <taxon>Streptophyta</taxon>
        <taxon>Embryophyta</taxon>
        <taxon>Tracheophyta</taxon>
        <taxon>Spermatophyta</taxon>
        <taxon>Magnoliopsida</taxon>
        <taxon>eudicotyledons</taxon>
        <taxon>Gunneridae</taxon>
        <taxon>Pentapetalae</taxon>
        <taxon>asterids</taxon>
        <taxon>campanulids</taxon>
        <taxon>Asterales</taxon>
        <taxon>Asteraceae</taxon>
        <taxon>Asteroideae</taxon>
        <taxon>Anthemideae</taxon>
        <taxon>Anthemidinae</taxon>
        <taxon>Tanacetum</taxon>
    </lineage>
</organism>
<reference evidence="1" key="1">
    <citation type="journal article" date="2022" name="Int. J. Mol. Sci.">
        <title>Draft Genome of Tanacetum Coccineum: Genomic Comparison of Closely Related Tanacetum-Family Plants.</title>
        <authorList>
            <person name="Yamashiro T."/>
            <person name="Shiraishi A."/>
            <person name="Nakayama K."/>
            <person name="Satake H."/>
        </authorList>
    </citation>
    <scope>NUCLEOTIDE SEQUENCE</scope>
</reference>
<dbReference type="PANTHER" id="PTHR33116">
    <property type="entry name" value="REVERSE TRANSCRIPTASE ZINC-BINDING DOMAIN-CONTAINING PROTEIN-RELATED-RELATED"/>
    <property type="match status" value="1"/>
</dbReference>
<reference evidence="1" key="2">
    <citation type="submission" date="2022-01" db="EMBL/GenBank/DDBJ databases">
        <authorList>
            <person name="Yamashiro T."/>
            <person name="Shiraishi A."/>
            <person name="Satake H."/>
            <person name="Nakayama K."/>
        </authorList>
    </citation>
    <scope>NUCLEOTIDE SEQUENCE</scope>
</reference>
<gene>
    <name evidence="1" type="ORF">Tco_0771915</name>
</gene>
<comment type="caution">
    <text evidence="1">The sequence shown here is derived from an EMBL/GenBank/DDBJ whole genome shotgun (WGS) entry which is preliminary data.</text>
</comment>